<proteinExistence type="predicted"/>
<dbReference type="Gene3D" id="1.10.10.1460">
    <property type="match status" value="1"/>
</dbReference>
<feature type="region of interest" description="Disordered" evidence="1">
    <location>
        <begin position="640"/>
        <end position="771"/>
    </location>
</feature>
<feature type="domain" description="FAM13A-like" evidence="2">
    <location>
        <begin position="1184"/>
        <end position="1243"/>
    </location>
</feature>
<comment type="caution">
    <text evidence="3">The sequence shown here is derived from an EMBL/GenBank/DDBJ whole genome shotgun (WGS) entry which is preliminary data.</text>
</comment>
<dbReference type="Pfam" id="PF26116">
    <property type="entry name" value="FAM13A"/>
    <property type="match status" value="3"/>
</dbReference>
<dbReference type="AlphaFoldDB" id="A0ABD3QPE1"/>
<dbReference type="Proteomes" id="UP001516023">
    <property type="component" value="Unassembled WGS sequence"/>
</dbReference>
<feature type="domain" description="FAM13A-like" evidence="2">
    <location>
        <begin position="1048"/>
        <end position="1106"/>
    </location>
</feature>
<dbReference type="PANTHER" id="PTHR15904">
    <property type="entry name" value="FAM13"/>
    <property type="match status" value="1"/>
</dbReference>
<feature type="compositionally biased region" description="Low complexity" evidence="1">
    <location>
        <begin position="697"/>
        <end position="708"/>
    </location>
</feature>
<feature type="compositionally biased region" description="Polar residues" evidence="1">
    <location>
        <begin position="91"/>
        <end position="103"/>
    </location>
</feature>
<dbReference type="InterPro" id="IPR039102">
    <property type="entry name" value="FAM13"/>
</dbReference>
<dbReference type="EMBL" id="JABMIG020000022">
    <property type="protein sequence ID" value="KAL3802054.1"/>
    <property type="molecule type" value="Genomic_DNA"/>
</dbReference>
<evidence type="ECO:0000256" key="1">
    <source>
        <dbReference type="SAM" id="MobiDB-lite"/>
    </source>
</evidence>
<evidence type="ECO:0000259" key="2">
    <source>
        <dbReference type="Pfam" id="PF26116"/>
    </source>
</evidence>
<feature type="region of interest" description="Disordered" evidence="1">
    <location>
        <begin position="1123"/>
        <end position="1158"/>
    </location>
</feature>
<accession>A0ABD3QPE1</accession>
<evidence type="ECO:0000313" key="3">
    <source>
        <dbReference type="EMBL" id="KAL3802054.1"/>
    </source>
</evidence>
<feature type="compositionally biased region" description="Acidic residues" evidence="1">
    <location>
        <begin position="243"/>
        <end position="257"/>
    </location>
</feature>
<dbReference type="PROSITE" id="PS50096">
    <property type="entry name" value="IQ"/>
    <property type="match status" value="1"/>
</dbReference>
<feature type="compositionally biased region" description="Low complexity" evidence="1">
    <location>
        <begin position="997"/>
        <end position="1009"/>
    </location>
</feature>
<organism evidence="3 4">
    <name type="scientific">Cyclotella cryptica</name>
    <dbReference type="NCBI Taxonomy" id="29204"/>
    <lineage>
        <taxon>Eukaryota</taxon>
        <taxon>Sar</taxon>
        <taxon>Stramenopiles</taxon>
        <taxon>Ochrophyta</taxon>
        <taxon>Bacillariophyta</taxon>
        <taxon>Coscinodiscophyceae</taxon>
        <taxon>Thalassiosirophycidae</taxon>
        <taxon>Stephanodiscales</taxon>
        <taxon>Stephanodiscaceae</taxon>
        <taxon>Cyclotella</taxon>
    </lineage>
</organism>
<feature type="compositionally biased region" description="Basic and acidic residues" evidence="1">
    <location>
        <begin position="966"/>
        <end position="987"/>
    </location>
</feature>
<gene>
    <name evidence="3" type="ORF">HJC23_010810</name>
</gene>
<feature type="compositionally biased region" description="Polar residues" evidence="1">
    <location>
        <begin position="127"/>
        <end position="137"/>
    </location>
</feature>
<reference evidence="3 4" key="1">
    <citation type="journal article" date="2020" name="G3 (Bethesda)">
        <title>Improved Reference Genome for Cyclotella cryptica CCMP332, a Model for Cell Wall Morphogenesis, Salinity Adaptation, and Lipid Production in Diatoms (Bacillariophyta).</title>
        <authorList>
            <person name="Roberts W.R."/>
            <person name="Downey K.M."/>
            <person name="Ruck E.C."/>
            <person name="Traller J.C."/>
            <person name="Alverson A.J."/>
        </authorList>
    </citation>
    <scope>NUCLEOTIDE SEQUENCE [LARGE SCALE GENOMIC DNA]</scope>
    <source>
        <strain evidence="3 4">CCMP332</strain>
    </source>
</reference>
<dbReference type="PANTHER" id="PTHR15904:SF17">
    <property type="entry name" value="RHO-GAP DOMAIN-CONTAINING PROTEIN"/>
    <property type="match status" value="1"/>
</dbReference>
<sequence length="1245" mass="135905">LLDNAGNRIRALQILLPSAKTKILFMPQLDLNQGCCNLAILAPSCLPSSIVSYLRVTKVRLPVCLPNNNYDKSRWDHDVRRQSIMIKTNPPAATNTGAPTLSRPSMRRRRQSKGLIAATPPPPSSSDTLLKNDTNHVSRSASSSSAAAAVSIHTSAILPVPLQGNRTGGLPKPCYSARIALACVQNALRMGAITKFWLCPPGKARKTLLLRARASSGRRQRGSIEGYDAMEEEFLTSPPECGPDLEEYSSGDDDEYDNEAGLGSGKSVKEPFFVPTGPEAASMGLQGGQVAGGAGRLPFNYRKLKYFDYVNASDRAVVRAFLRQEIANAKKIRMKVLADHLRSLQSKERERIRSGKEDSGIDDVGHCDVVDLNAEQHALATALERFPHELTPTMSAALLIECLAMNHNESIEGMAKCYDGIVSAGTALLDLQNEGGSRDSKQKLTTAEIIAALEPLLITTLEQPSGETIVALAQLRNFCGTKRYQRRFVQRIAPFLVRPADAAIWCLRHQNDIGPIIAAVEMILDHALEIFSPGWYERGRNLLNDSQRVEKLRSAASQLRRLNSPSPSDGILSGLSTGGSSIHRRGQYLMSAGARRDNQIGNESLAEWEIITIDKHIRQSILDVFSRDWSRISALNLSPKEGEATSYGSRRRSGISAAKSKSTDWQHDAAVSMSGTSSVSMSAKNPRAKIPLSPRNSLGPLSGPSVGSAQVPSADALESAFGPSFSSQNIDDDNFSDRPRSPTNFTNAAPSSPTRDVSKLATPKTPPPPHEIRNVQATFGEYVSSPGSSSRMGIAPLSPQSSVGNASTSSAGAMSLRTLSGGQMGNKDQYRALTATAAERKRTVAACRALRAQITKFEESFIQMHGRAPKGAAERAPLASTYMQYREWKRAIRADAACRIQALIRGAYVRSIMLRSPDPRMSRLVSLRHSRLYKAESTRTDHLSHLSIPLDIGGTDQVQSSIVEQNAHRGVDTRSRLEARASPRSDDGVEVVMRPNTTSTGATSTSTSSNWKSRQQSTNQSGGGSPGSHTQRATPGKSRSSLPDVTMMSLPELQQRKRELKQQLKMYDLNFHAQHGRMPEKREKEPIRHLYESYNAYKNQISVIEKGEAQPGPGTEAFRGREDAVAAGLAPESSLPDRLSPSGYLHEDSSQTNESSNSPKIALEIDNSDDSQAAKTNTDDVVLSQDLSALKAEKATLHQMLRSYEKDFFKQHKRQVSSFGDIRPVAGQYRRYKEIKKAIASLQDK</sequence>
<protein>
    <recommendedName>
        <fullName evidence="2">FAM13A-like domain-containing protein</fullName>
    </recommendedName>
</protein>
<name>A0ABD3QPE1_9STRA</name>
<feature type="region of interest" description="Disordered" evidence="1">
    <location>
        <begin position="963"/>
        <end position="1046"/>
    </location>
</feature>
<feature type="compositionally biased region" description="Low complexity" evidence="1">
    <location>
        <begin position="669"/>
        <end position="683"/>
    </location>
</feature>
<feature type="region of interest" description="Disordered" evidence="1">
    <location>
        <begin position="88"/>
        <end position="142"/>
    </location>
</feature>
<evidence type="ECO:0000313" key="4">
    <source>
        <dbReference type="Proteomes" id="UP001516023"/>
    </source>
</evidence>
<feature type="compositionally biased region" description="Polar residues" evidence="1">
    <location>
        <begin position="1027"/>
        <end position="1043"/>
    </location>
</feature>
<feature type="compositionally biased region" description="Polar residues" evidence="1">
    <location>
        <begin position="1010"/>
        <end position="1020"/>
    </location>
</feature>
<feature type="compositionally biased region" description="Polar residues" evidence="1">
    <location>
        <begin position="741"/>
        <end position="755"/>
    </location>
</feature>
<feature type="domain" description="FAM13A-like" evidence="2">
    <location>
        <begin position="843"/>
        <end position="893"/>
    </location>
</feature>
<feature type="region of interest" description="Disordered" evidence="1">
    <location>
        <begin position="234"/>
        <end position="257"/>
    </location>
</feature>
<feature type="non-terminal residue" evidence="3">
    <location>
        <position position="1"/>
    </location>
</feature>
<keyword evidence="4" id="KW-1185">Reference proteome</keyword>
<dbReference type="InterPro" id="IPR059029">
    <property type="entry name" value="FAM13A_dom"/>
</dbReference>